<reference evidence="1 2" key="1">
    <citation type="submission" date="2020-06" db="EMBL/GenBank/DDBJ databases">
        <title>Transcriptomic and genomic resources for Thalictrum thalictroides and T. hernandezii: Facilitating candidate gene discovery in an emerging model plant lineage.</title>
        <authorList>
            <person name="Arias T."/>
            <person name="Riano-Pachon D.M."/>
            <person name="Di Stilio V.S."/>
        </authorList>
    </citation>
    <scope>NUCLEOTIDE SEQUENCE [LARGE SCALE GENOMIC DNA]</scope>
    <source>
        <strain evidence="2">cv. WT478/WT964</strain>
        <tissue evidence="1">Leaves</tissue>
    </source>
</reference>
<protein>
    <submittedName>
        <fullName evidence="1">Uncharacterized protein</fullName>
    </submittedName>
</protein>
<comment type="caution">
    <text evidence="1">The sequence shown here is derived from an EMBL/GenBank/DDBJ whole genome shotgun (WGS) entry which is preliminary data.</text>
</comment>
<evidence type="ECO:0000313" key="1">
    <source>
        <dbReference type="EMBL" id="KAF5201555.1"/>
    </source>
</evidence>
<name>A0A7J6WYB7_THATH</name>
<keyword evidence="2" id="KW-1185">Reference proteome</keyword>
<gene>
    <name evidence="1" type="ORF">FRX31_008858</name>
</gene>
<sequence>MYGDSTTNGTPVFKLIITDVKLRFAGLQHCFKNTTTNIEAASILGRQDLIKCVQLKAFRWKPPSEGWHILNEDRAGYGGLIRDSSGNTHSFCCRSYY</sequence>
<organism evidence="1 2">
    <name type="scientific">Thalictrum thalictroides</name>
    <name type="common">Rue-anemone</name>
    <name type="synonym">Anemone thalictroides</name>
    <dbReference type="NCBI Taxonomy" id="46969"/>
    <lineage>
        <taxon>Eukaryota</taxon>
        <taxon>Viridiplantae</taxon>
        <taxon>Streptophyta</taxon>
        <taxon>Embryophyta</taxon>
        <taxon>Tracheophyta</taxon>
        <taxon>Spermatophyta</taxon>
        <taxon>Magnoliopsida</taxon>
        <taxon>Ranunculales</taxon>
        <taxon>Ranunculaceae</taxon>
        <taxon>Thalictroideae</taxon>
        <taxon>Thalictrum</taxon>
    </lineage>
</organism>
<proteinExistence type="predicted"/>
<evidence type="ECO:0000313" key="2">
    <source>
        <dbReference type="Proteomes" id="UP000554482"/>
    </source>
</evidence>
<dbReference type="Proteomes" id="UP000554482">
    <property type="component" value="Unassembled WGS sequence"/>
</dbReference>
<dbReference type="AlphaFoldDB" id="A0A7J6WYB7"/>
<dbReference type="EMBL" id="JABWDY010009269">
    <property type="protein sequence ID" value="KAF5201555.1"/>
    <property type="molecule type" value="Genomic_DNA"/>
</dbReference>
<accession>A0A7J6WYB7</accession>